<organism evidence="1 2">
    <name type="scientific">Brucella intermedia M86</name>
    <dbReference type="NCBI Taxonomy" id="1234597"/>
    <lineage>
        <taxon>Bacteria</taxon>
        <taxon>Pseudomonadati</taxon>
        <taxon>Pseudomonadota</taxon>
        <taxon>Alphaproteobacteria</taxon>
        <taxon>Hyphomicrobiales</taxon>
        <taxon>Brucellaceae</taxon>
        <taxon>Brucella/Ochrobactrum group</taxon>
        <taxon>Brucella</taxon>
    </lineage>
</organism>
<sequence>MTISDLEAFNSTGIEQQLVALAETCARLGMHFHSQVSFGPDADGLCHTFTAQSVRAEGKPS</sequence>
<accession>M5JSL0</accession>
<dbReference type="RefSeq" id="WP_006470387.1">
    <property type="nucleotide sequence ID" value="NZ_AOGE01000005.1"/>
</dbReference>
<evidence type="ECO:0000313" key="2">
    <source>
        <dbReference type="Proteomes" id="UP000011971"/>
    </source>
</evidence>
<comment type="caution">
    <text evidence="1">The sequence shown here is derived from an EMBL/GenBank/DDBJ whole genome shotgun (WGS) entry which is preliminary data.</text>
</comment>
<evidence type="ECO:0000313" key="1">
    <source>
        <dbReference type="EMBL" id="ELT50993.1"/>
    </source>
</evidence>
<protein>
    <submittedName>
        <fullName evidence="1">Uncharacterized protein</fullName>
    </submittedName>
</protein>
<dbReference type="Proteomes" id="UP000011971">
    <property type="component" value="Unassembled WGS sequence"/>
</dbReference>
<proteinExistence type="predicted"/>
<gene>
    <name evidence="1" type="ORF">D584_01328</name>
</gene>
<dbReference type="AlphaFoldDB" id="M5JSL0"/>
<reference evidence="1 2" key="1">
    <citation type="journal article" date="2013" name="Gut Pathog.">
        <title>Draft genome of Ochrobactrum intermedium strain M86 isolated from non-ulcer dyspeptic individual from India.</title>
        <authorList>
            <person name="Kulkarni G."/>
            <person name="Dhotre D."/>
            <person name="Dharne M."/>
            <person name="Shetty S."/>
            <person name="Chowdhury S."/>
            <person name="Misra V."/>
            <person name="Misra S."/>
            <person name="Patole M."/>
            <person name="Shouche Y."/>
        </authorList>
    </citation>
    <scope>NUCLEOTIDE SEQUENCE [LARGE SCALE GENOMIC DNA]</scope>
    <source>
        <strain evidence="1 2">M86</strain>
    </source>
</reference>
<name>M5JSL0_9HYPH</name>
<dbReference type="EMBL" id="AOGE01000005">
    <property type="protein sequence ID" value="ELT50993.1"/>
    <property type="molecule type" value="Genomic_DNA"/>
</dbReference>